<organism evidence="1 2">
    <name type="scientific">Penicillium cf. viridicatum</name>
    <dbReference type="NCBI Taxonomy" id="2972119"/>
    <lineage>
        <taxon>Eukaryota</taxon>
        <taxon>Fungi</taxon>
        <taxon>Dikarya</taxon>
        <taxon>Ascomycota</taxon>
        <taxon>Pezizomycotina</taxon>
        <taxon>Eurotiomycetes</taxon>
        <taxon>Eurotiomycetidae</taxon>
        <taxon>Eurotiales</taxon>
        <taxon>Aspergillaceae</taxon>
        <taxon>Penicillium</taxon>
    </lineage>
</organism>
<dbReference type="OrthoDB" id="5412936at2759"/>
<name>A0A9W9N528_9EURO</name>
<keyword evidence="2" id="KW-1185">Reference proteome</keyword>
<reference evidence="1" key="1">
    <citation type="submission" date="2022-11" db="EMBL/GenBank/DDBJ databases">
        <authorList>
            <person name="Petersen C."/>
        </authorList>
    </citation>
    <scope>NUCLEOTIDE SEQUENCE</scope>
    <source>
        <strain evidence="1">IBT 20477</strain>
    </source>
</reference>
<protein>
    <submittedName>
        <fullName evidence="1">Uncharacterized protein</fullName>
    </submittedName>
</protein>
<accession>A0A9W9N528</accession>
<comment type="caution">
    <text evidence="1">The sequence shown here is derived from an EMBL/GenBank/DDBJ whole genome shotgun (WGS) entry which is preliminary data.</text>
</comment>
<proteinExistence type="predicted"/>
<dbReference type="AlphaFoldDB" id="A0A9W9N528"/>
<evidence type="ECO:0000313" key="2">
    <source>
        <dbReference type="Proteomes" id="UP001150942"/>
    </source>
</evidence>
<sequence>MAVSHRYASEAMPCDPASRLAISIKGCNYSGNEVYEWIQSSGSKAAMKINTLVDMLKGITLTETRSFCRRWDVRSTGKGAPRKTNYTNE</sequence>
<dbReference type="EMBL" id="JAPQKQ010000001">
    <property type="protein sequence ID" value="KAJ5213370.1"/>
    <property type="molecule type" value="Genomic_DNA"/>
</dbReference>
<reference evidence="1" key="2">
    <citation type="journal article" date="2023" name="IMA Fungus">
        <title>Comparative genomic study of the Penicillium genus elucidates a diverse pangenome and 15 lateral gene transfer events.</title>
        <authorList>
            <person name="Petersen C."/>
            <person name="Sorensen T."/>
            <person name="Nielsen M.R."/>
            <person name="Sondergaard T.E."/>
            <person name="Sorensen J.L."/>
            <person name="Fitzpatrick D.A."/>
            <person name="Frisvad J.C."/>
            <person name="Nielsen K.L."/>
        </authorList>
    </citation>
    <scope>NUCLEOTIDE SEQUENCE</scope>
    <source>
        <strain evidence="1">IBT 20477</strain>
    </source>
</reference>
<gene>
    <name evidence="1" type="ORF">N7449_000539</name>
</gene>
<evidence type="ECO:0000313" key="1">
    <source>
        <dbReference type="EMBL" id="KAJ5213370.1"/>
    </source>
</evidence>
<dbReference type="Proteomes" id="UP001150942">
    <property type="component" value="Unassembled WGS sequence"/>
</dbReference>